<protein>
    <recommendedName>
        <fullName evidence="4">Myb-like domain-containing protein</fullName>
    </recommendedName>
</protein>
<organism evidence="2 3">
    <name type="scientific">Fusarium venenatum</name>
    <dbReference type="NCBI Taxonomy" id="56646"/>
    <lineage>
        <taxon>Eukaryota</taxon>
        <taxon>Fungi</taxon>
        <taxon>Dikarya</taxon>
        <taxon>Ascomycota</taxon>
        <taxon>Pezizomycotina</taxon>
        <taxon>Sordariomycetes</taxon>
        <taxon>Hypocreomycetidae</taxon>
        <taxon>Hypocreales</taxon>
        <taxon>Nectriaceae</taxon>
        <taxon>Fusarium</taxon>
    </lineage>
</organism>
<name>A0A2L2TFI2_9HYPO</name>
<keyword evidence="3" id="KW-1185">Reference proteome</keyword>
<dbReference type="AlphaFoldDB" id="A0A2L2TFI2"/>
<evidence type="ECO:0000313" key="2">
    <source>
        <dbReference type="EMBL" id="CEI69742.1"/>
    </source>
</evidence>
<dbReference type="GeneID" id="37261457"/>
<evidence type="ECO:0008006" key="4">
    <source>
        <dbReference type="Google" id="ProtNLM"/>
    </source>
</evidence>
<feature type="region of interest" description="Disordered" evidence="1">
    <location>
        <begin position="208"/>
        <end position="238"/>
    </location>
</feature>
<proteinExistence type="predicted"/>
<evidence type="ECO:0000256" key="1">
    <source>
        <dbReference type="SAM" id="MobiDB-lite"/>
    </source>
</evidence>
<sequence>MAFANDFVATGSDGVVKANASCLGIPPAIEAPTEVAQHKCSSLRVLKHITSKWHKSTFQSADATYAQFWKVLYIGGLDATWKVDDLDRLKHRFQWVLEFIESGSLPPEAQNAEKILYEDLKDTALSSTRHPYSFEGRRTDDSLLNPDLSPVWVKEFLIHQGRFKEIDAWEKAMYTFQSQCYLLSRTDIPASLVSPGILPRPETKEKLTALDSDSGPSHDQSPPADSPTEEEILERKGTKWSAEESEYLEYLLELGDNRQTRIYKFTKKFPHRGEYSLDKKEERIRKVKFPEYKPAQHKRTSWTTAEREYLIELIQTLGTWDEILDAFNERFDTGRTKKGPRGYASENKLGSPVPSEGAPWTDEEDVYLKSLREEQKSLKEIAVLLEEKFGVKRSSQGCKRRALKKGFTAGGTSKQPFTEEEEDRIREWKALGLKPKEVCKRFWDQFGTGRSKKRLMVR</sequence>
<dbReference type="RefSeq" id="XP_025593456.1">
    <property type="nucleotide sequence ID" value="XM_025738724.1"/>
</dbReference>
<reference evidence="3" key="1">
    <citation type="submission" date="2014-10" db="EMBL/GenBank/DDBJ databases">
        <authorList>
            <person name="King R."/>
        </authorList>
    </citation>
    <scope>NUCLEOTIDE SEQUENCE [LARGE SCALE GENOMIC DNA]</scope>
    <source>
        <strain evidence="3">A3/5</strain>
    </source>
</reference>
<dbReference type="EMBL" id="LN649231">
    <property type="protein sequence ID" value="CEI69742.1"/>
    <property type="molecule type" value="Genomic_DNA"/>
</dbReference>
<accession>A0A2L2TFI2</accession>
<evidence type="ECO:0000313" key="3">
    <source>
        <dbReference type="Proteomes" id="UP000245910"/>
    </source>
</evidence>
<dbReference type="Proteomes" id="UP000245910">
    <property type="component" value="Chromosome III"/>
</dbReference>
<feature type="region of interest" description="Disordered" evidence="1">
    <location>
        <begin position="335"/>
        <end position="360"/>
    </location>
</feature>
<dbReference type="KEGG" id="fvn:FVRRES_09819"/>